<organism evidence="2 3">
    <name type="scientific">Ruminococcus albus SY3</name>
    <dbReference type="NCBI Taxonomy" id="1341156"/>
    <lineage>
        <taxon>Bacteria</taxon>
        <taxon>Bacillati</taxon>
        <taxon>Bacillota</taxon>
        <taxon>Clostridia</taxon>
        <taxon>Eubacteriales</taxon>
        <taxon>Oscillospiraceae</taxon>
        <taxon>Ruminococcus</taxon>
    </lineage>
</organism>
<name>A0A011VU12_RUMAL</name>
<dbReference type="Gene3D" id="1.10.10.10">
    <property type="entry name" value="Winged helix-like DNA-binding domain superfamily/Winged helix DNA-binding domain"/>
    <property type="match status" value="1"/>
</dbReference>
<dbReference type="AlphaFoldDB" id="A0A011VU12"/>
<dbReference type="SUPFAM" id="SSF46785">
    <property type="entry name" value="Winged helix' DNA-binding domain"/>
    <property type="match status" value="1"/>
</dbReference>
<sequence length="60" mass="6950">MTERSLYFRQSPENPNITINGLTSLLNISKKQVETFIKKLKDAGRIHRDGGDRYGKWVID</sequence>
<dbReference type="InterPro" id="IPR036390">
    <property type="entry name" value="WH_DNA-bd_sf"/>
</dbReference>
<evidence type="ECO:0000313" key="3">
    <source>
        <dbReference type="Proteomes" id="UP000021369"/>
    </source>
</evidence>
<proteinExistence type="predicted"/>
<evidence type="ECO:0000313" key="2">
    <source>
        <dbReference type="EMBL" id="EXM38756.1"/>
    </source>
</evidence>
<dbReference type="EMBL" id="JEOB01000004">
    <property type="protein sequence ID" value="EXM38756.1"/>
    <property type="molecule type" value="Genomic_DNA"/>
</dbReference>
<dbReference type="EMBL" id="JEOB01000004">
    <property type="protein sequence ID" value="EXM38473.1"/>
    <property type="molecule type" value="Genomic_DNA"/>
</dbReference>
<gene>
    <name evidence="1" type="ORF">RASY3_14085</name>
    <name evidence="2" type="ORF">RASY3_19790</name>
</gene>
<dbReference type="PATRIC" id="fig|1341156.4.peg.2483"/>
<protein>
    <submittedName>
        <fullName evidence="2">Uncharacterized protein</fullName>
    </submittedName>
</protein>
<dbReference type="Proteomes" id="UP000021369">
    <property type="component" value="Unassembled WGS sequence"/>
</dbReference>
<reference evidence="2 3" key="1">
    <citation type="submission" date="2013-06" db="EMBL/GenBank/DDBJ databases">
        <title>Rumen cellulosomics: divergent fiber-degrading strategies revealed by comparative genome-wide analysis of six Ruminococcal strains.</title>
        <authorList>
            <person name="Dassa B."/>
            <person name="Borovok I."/>
            <person name="Lamed R."/>
            <person name="Flint H."/>
            <person name="Yeoman C.J."/>
            <person name="White B."/>
            <person name="Bayer E.A."/>
        </authorList>
    </citation>
    <scope>NUCLEOTIDE SEQUENCE [LARGE SCALE GENOMIC DNA]</scope>
    <source>
        <strain evidence="2 3">SY3</strain>
    </source>
</reference>
<evidence type="ECO:0000313" key="1">
    <source>
        <dbReference type="EMBL" id="EXM38473.1"/>
    </source>
</evidence>
<dbReference type="InterPro" id="IPR036388">
    <property type="entry name" value="WH-like_DNA-bd_sf"/>
</dbReference>
<comment type="caution">
    <text evidence="2">The sequence shown here is derived from an EMBL/GenBank/DDBJ whole genome shotgun (WGS) entry which is preliminary data.</text>
</comment>
<accession>A0A011VU12</accession>
<keyword evidence="3" id="KW-1185">Reference proteome</keyword>